<evidence type="ECO:0000256" key="1">
    <source>
        <dbReference type="SAM" id="MobiDB-lite"/>
    </source>
</evidence>
<evidence type="ECO:0000313" key="3">
    <source>
        <dbReference type="Proteomes" id="UP001059597"/>
    </source>
</evidence>
<proteinExistence type="predicted"/>
<sequence>MPSAVTILLVFSAMPVTAHFVVPYSSLLAAETARPTQAPLVQPAQRPTEGEPLCGSPAAHWASGADGITVPKAGAVGWMSAAEVGRALVRSRDFLVASGLDRGVLRGERPEKTMALINPHQRDVQDILKTAFRTPSEKNVPLLLFSRFQSSRTRVVGDVVNSRGRLTYREGKRGALQVTADVTLVYPVTRVDGGRRRDRAHDRPARDGPELGRP</sequence>
<dbReference type="EMBL" id="AP026074">
    <property type="protein sequence ID" value="BDM74967.1"/>
    <property type="molecule type" value="Genomic_DNA"/>
</dbReference>
<protein>
    <submittedName>
        <fullName evidence="2">Uncharacterized protein</fullName>
    </submittedName>
</protein>
<evidence type="ECO:0000313" key="2">
    <source>
        <dbReference type="EMBL" id="BDM74967.1"/>
    </source>
</evidence>
<geneLocation type="plasmid" evidence="2 3">
    <name>SNP1</name>
</geneLocation>
<reference evidence="2" key="1">
    <citation type="submission" date="2022-06" db="EMBL/GenBank/DDBJ databases">
        <title>Complete genome sequence of Streptomyces nigrescens HEK616.</title>
        <authorList>
            <person name="Asamizu S."/>
            <person name="Onaka H."/>
        </authorList>
    </citation>
    <scope>NUCLEOTIDE SEQUENCE</scope>
    <source>
        <strain evidence="2">HEK616</strain>
        <plasmid evidence="2">SNP1</plasmid>
    </source>
</reference>
<accession>A0ABM8A8A4</accession>
<dbReference type="Proteomes" id="UP001059597">
    <property type="component" value="Plasmid SNP1"/>
</dbReference>
<name>A0ABM8A8A4_STRNI</name>
<keyword evidence="3" id="KW-1185">Reference proteome</keyword>
<organism evidence="2 3">
    <name type="scientific">Streptomyces nigrescens</name>
    <dbReference type="NCBI Taxonomy" id="1920"/>
    <lineage>
        <taxon>Bacteria</taxon>
        <taxon>Bacillati</taxon>
        <taxon>Actinomycetota</taxon>
        <taxon>Actinomycetes</taxon>
        <taxon>Kitasatosporales</taxon>
        <taxon>Streptomycetaceae</taxon>
        <taxon>Streptomyces</taxon>
    </lineage>
</organism>
<feature type="region of interest" description="Disordered" evidence="1">
    <location>
        <begin position="193"/>
        <end position="214"/>
    </location>
</feature>
<keyword evidence="2" id="KW-0614">Plasmid</keyword>
<gene>
    <name evidence="2" type="ORF">HEK616_84540</name>
</gene>